<reference evidence="10" key="1">
    <citation type="journal article" date="2011" name="Plant Cell">
        <title>Transcriptional programming and functional interactions within the Phytophthora sojae RXLR effector repertoire.</title>
        <authorList>
            <person name="Wang Q."/>
            <person name="Han C."/>
            <person name="Ferreira A.O."/>
            <person name="Yu X."/>
            <person name="Ye W."/>
            <person name="Tripathy S."/>
            <person name="Kale S.D."/>
            <person name="Gu B."/>
            <person name="Sheng Y."/>
            <person name="Sui Y."/>
            <person name="Wang X."/>
            <person name="Zhang Z."/>
            <person name="Cheng B."/>
            <person name="Dong S."/>
            <person name="Shan W."/>
            <person name="Zheng X."/>
            <person name="Dou D."/>
            <person name="Tyler B.M."/>
            <person name="Wang Y."/>
        </authorList>
    </citation>
    <scope>NUCLEOTIDE SEQUENCE</scope>
    <source>
        <strain evidence="9">P7074</strain>
        <strain evidence="10">P7076</strain>
    </source>
</reference>
<dbReference type="SMR" id="E0W4W9"/>
<dbReference type="RefSeq" id="XP_009539115.1">
    <property type="nucleotide sequence ID" value="XM_009540820.1"/>
</dbReference>
<evidence type="ECO:0000313" key="9">
    <source>
        <dbReference type="EMBL" id="AEK80752.1"/>
    </source>
</evidence>
<evidence type="ECO:0000256" key="7">
    <source>
        <dbReference type="SAM" id="SignalP"/>
    </source>
</evidence>
<dbReference type="KEGG" id="psoj:PHYSODRAFT_289236"/>
<evidence type="ECO:0000256" key="4">
    <source>
        <dbReference type="ARBA" id="ARBA00022525"/>
    </source>
</evidence>
<keyword evidence="6" id="KW-0843">Virulence</keyword>
<organism evidence="10">
    <name type="scientific">Phytophthora sojae</name>
    <name type="common">Soybean stem and root rot agent</name>
    <name type="synonym">Phytophthora megasperma f. sp. glycines</name>
    <dbReference type="NCBI Taxonomy" id="67593"/>
    <lineage>
        <taxon>Eukaryota</taxon>
        <taxon>Sar</taxon>
        <taxon>Stramenopiles</taxon>
        <taxon>Oomycota</taxon>
        <taxon>Peronosporomycetes</taxon>
        <taxon>Peronosporales</taxon>
        <taxon>Peronosporaceae</taxon>
        <taxon>Phytophthora</taxon>
    </lineage>
</organism>
<evidence type="ECO:0000256" key="2">
    <source>
        <dbReference type="ARBA" id="ARBA00004613"/>
    </source>
</evidence>
<comment type="similarity">
    <text evidence="3">Belongs to the RxLR effector family.</text>
</comment>
<feature type="domain" description="RxLR effector PexRD54 WY" evidence="8">
    <location>
        <begin position="331"/>
        <end position="370"/>
    </location>
</feature>
<evidence type="ECO:0000259" key="8">
    <source>
        <dbReference type="Pfam" id="PF22748"/>
    </source>
</evidence>
<dbReference type="InterPro" id="IPR054463">
    <property type="entry name" value="PexRD54_WY"/>
</dbReference>
<dbReference type="HOGENOM" id="CLU_021192_3_0_1"/>
<dbReference type="GO" id="GO:0043657">
    <property type="term" value="C:host cell"/>
    <property type="evidence" value="ECO:0007669"/>
    <property type="project" value="UniProtKB-SubCell"/>
</dbReference>
<dbReference type="GO" id="GO:0005576">
    <property type="term" value="C:extracellular region"/>
    <property type="evidence" value="ECO:0007669"/>
    <property type="project" value="UniProtKB-SubCell"/>
</dbReference>
<feature type="domain" description="RxLR effector PexRD54 WY" evidence="8">
    <location>
        <begin position="148"/>
        <end position="189"/>
    </location>
</feature>
<proteinExistence type="inferred from homology"/>
<keyword evidence="4" id="KW-0964">Secreted</keyword>
<evidence type="ECO:0000313" key="10">
    <source>
        <dbReference type="EMBL" id="AEK80753.1"/>
    </source>
</evidence>
<name>E0W4W9_PHYSO</name>
<feature type="signal peptide" evidence="7">
    <location>
        <begin position="1"/>
        <end position="23"/>
    </location>
</feature>
<evidence type="ECO:0000256" key="1">
    <source>
        <dbReference type="ARBA" id="ARBA00004340"/>
    </source>
</evidence>
<dbReference type="OrthoDB" id="93524at2759"/>
<dbReference type="EMBL" id="JN253939">
    <property type="protein sequence ID" value="AEK80752.1"/>
    <property type="molecule type" value="Genomic_DNA"/>
</dbReference>
<feature type="chain" id="PRO_5007652882" evidence="7">
    <location>
        <begin position="24"/>
        <end position="467"/>
    </location>
</feature>
<comment type="subcellular location">
    <subcellularLocation>
        <location evidence="1">Host cell</location>
    </subcellularLocation>
    <subcellularLocation>
        <location evidence="2">Secreted</location>
    </subcellularLocation>
</comment>
<dbReference type="Pfam" id="PF22748">
    <property type="entry name" value="PexRD54_WY"/>
    <property type="match status" value="3"/>
</dbReference>
<dbReference type="EMBL" id="JN253940">
    <property type="protein sequence ID" value="AEK80753.1"/>
    <property type="molecule type" value="Genomic_DNA"/>
</dbReference>
<gene>
    <name evidence="10" type="primary">Avh</name>
</gene>
<protein>
    <submittedName>
        <fullName evidence="10">Avh148</fullName>
    </submittedName>
</protein>
<accession>E0W4W9</accession>
<dbReference type="AlphaFoldDB" id="E0W4W9"/>
<dbReference type="OMA" id="TTHYADD"/>
<keyword evidence="5 7" id="KW-0732">Signal</keyword>
<evidence type="ECO:0000256" key="6">
    <source>
        <dbReference type="ARBA" id="ARBA00023026"/>
    </source>
</evidence>
<sequence>MRLHSFLLLFAAVIATASSTATAESVGPITVPYPARLLRLHELPTDAEERGITINTKQIDDWLEKGDTADDIFKLLSLHMKESNILANPKLDEWITYMKAFNKKFPKKQTSLVTTLTTHYADDDLARMIQAAKKVPGTAKIAKRLEIEQIYRWLEHQKTPKEVFNLLKLDDVTVEPFLQPQMLTWAKYIDYFDKANPGKKASLLPAFGYYDEESMVAMLIKAKTVPATEHLAVRAQVELTQVMLRHERTPSQIFTMLKFKEADDKLLENPLFIAWMKYTDDFNEMYPKKRQPAMTALLENFSGEKMAKMVLDAEKSPTSASVAKQLQSELMETWLKKKRNPARVFKLLKLNEAADKAFESPVLAMWLKYITFYKEANPKEIVNVAQILKMYHSDEALAKMLLEATKAPSTEKIALSTLDALTIGWMYRQKVRPEIVYKWLDAAKNDVGEKFYTSYRTLYNMKYPSRR</sequence>
<dbReference type="VEuPathDB" id="FungiDB:PHYSODRAFT_289236"/>
<evidence type="ECO:0000256" key="3">
    <source>
        <dbReference type="ARBA" id="ARBA00010400"/>
    </source>
</evidence>
<evidence type="ECO:0000256" key="5">
    <source>
        <dbReference type="ARBA" id="ARBA00022729"/>
    </source>
</evidence>
<feature type="domain" description="RxLR effector PexRD54 WY" evidence="8">
    <location>
        <begin position="244"/>
        <end position="278"/>
    </location>
</feature>